<reference evidence="1 2" key="1">
    <citation type="submission" date="2020-12" db="EMBL/GenBank/DDBJ databases">
        <title>Metabolic potential, ecology and presence of endohyphal bacteria is reflected in genomic diversity of Mucoromycotina.</title>
        <authorList>
            <person name="Muszewska A."/>
            <person name="Okrasinska A."/>
            <person name="Steczkiewicz K."/>
            <person name="Drgas O."/>
            <person name="Orlowska M."/>
            <person name="Perlinska-Lenart U."/>
            <person name="Aleksandrzak-Piekarczyk T."/>
            <person name="Szatraj K."/>
            <person name="Zielenkiewicz U."/>
            <person name="Pilsyk S."/>
            <person name="Malc E."/>
            <person name="Mieczkowski P."/>
            <person name="Kruszewska J.S."/>
            <person name="Biernat P."/>
            <person name="Pawlowska J."/>
        </authorList>
    </citation>
    <scope>NUCLEOTIDE SEQUENCE [LARGE SCALE GENOMIC DNA]</scope>
    <source>
        <strain evidence="1 2">CBS 142.35</strain>
    </source>
</reference>
<name>A0A8H7S246_9FUNG</name>
<evidence type="ECO:0000313" key="2">
    <source>
        <dbReference type="Proteomes" id="UP000646827"/>
    </source>
</evidence>
<dbReference type="AlphaFoldDB" id="A0A8H7S246"/>
<proteinExistence type="predicted"/>
<comment type="caution">
    <text evidence="1">The sequence shown here is derived from an EMBL/GenBank/DDBJ whole genome shotgun (WGS) entry which is preliminary data.</text>
</comment>
<gene>
    <name evidence="1" type="ORF">INT45_005872</name>
</gene>
<dbReference type="Proteomes" id="UP000646827">
    <property type="component" value="Unassembled WGS sequence"/>
</dbReference>
<protein>
    <submittedName>
        <fullName evidence="1">Uncharacterized protein</fullName>
    </submittedName>
</protein>
<sequence length="99" mass="10693">MVDATGGLGDGATRLLVSHNDDKVVLRDRLNKEEVDVVDDAGEEGVVLLLVMDELSSPDVGSPGDGERYLDCHRSIFGVRKADMEGEEVVAIRNILKLS</sequence>
<evidence type="ECO:0000313" key="1">
    <source>
        <dbReference type="EMBL" id="KAG2220111.1"/>
    </source>
</evidence>
<organism evidence="1 2">
    <name type="scientific">Circinella minor</name>
    <dbReference type="NCBI Taxonomy" id="1195481"/>
    <lineage>
        <taxon>Eukaryota</taxon>
        <taxon>Fungi</taxon>
        <taxon>Fungi incertae sedis</taxon>
        <taxon>Mucoromycota</taxon>
        <taxon>Mucoromycotina</taxon>
        <taxon>Mucoromycetes</taxon>
        <taxon>Mucorales</taxon>
        <taxon>Lichtheimiaceae</taxon>
        <taxon>Circinella</taxon>
    </lineage>
</organism>
<keyword evidence="2" id="KW-1185">Reference proteome</keyword>
<dbReference type="EMBL" id="JAEPRB010000152">
    <property type="protein sequence ID" value="KAG2220111.1"/>
    <property type="molecule type" value="Genomic_DNA"/>
</dbReference>
<accession>A0A8H7S246</accession>